<dbReference type="InterPro" id="IPR006710">
    <property type="entry name" value="Glyco_hydro_43"/>
</dbReference>
<evidence type="ECO:0000313" key="5">
    <source>
        <dbReference type="EMBL" id="KAK9915194.1"/>
    </source>
</evidence>
<dbReference type="PANTHER" id="PTHR22925">
    <property type="entry name" value="GLYCOSYL HYDROLASE 43 FAMILY MEMBER"/>
    <property type="match status" value="1"/>
</dbReference>
<organism evidence="5 6">
    <name type="scientific">Coccomyxa subellipsoidea</name>
    <dbReference type="NCBI Taxonomy" id="248742"/>
    <lineage>
        <taxon>Eukaryota</taxon>
        <taxon>Viridiplantae</taxon>
        <taxon>Chlorophyta</taxon>
        <taxon>core chlorophytes</taxon>
        <taxon>Trebouxiophyceae</taxon>
        <taxon>Trebouxiophyceae incertae sedis</taxon>
        <taxon>Coccomyxaceae</taxon>
        <taxon>Coccomyxa</taxon>
    </lineage>
</organism>
<proteinExistence type="inferred from homology"/>
<keyword evidence="3 4" id="KW-0326">Glycosidase</keyword>
<dbReference type="EMBL" id="JALJOT010000005">
    <property type="protein sequence ID" value="KAK9915194.1"/>
    <property type="molecule type" value="Genomic_DNA"/>
</dbReference>
<evidence type="ECO:0000256" key="1">
    <source>
        <dbReference type="ARBA" id="ARBA00009865"/>
    </source>
</evidence>
<name>A0ABR2YUI6_9CHLO</name>
<evidence type="ECO:0000256" key="3">
    <source>
        <dbReference type="ARBA" id="ARBA00023295"/>
    </source>
</evidence>
<dbReference type="CDD" id="cd18825">
    <property type="entry name" value="GH43_CtGH43-like"/>
    <property type="match status" value="1"/>
</dbReference>
<dbReference type="Pfam" id="PF04616">
    <property type="entry name" value="Glyco_hydro_43"/>
    <property type="match status" value="1"/>
</dbReference>
<accession>A0ABR2YUI6</accession>
<dbReference type="SUPFAM" id="SSF75005">
    <property type="entry name" value="Arabinanase/levansucrase/invertase"/>
    <property type="match status" value="1"/>
</dbReference>
<sequence length="411" mass="46411">MKHSRDLPLLTVLFQARIAQGHAAGRGNGTRTEIINELLWKDDKNEVIQAHGGSILYHEGVYYWYGENKGGATLPPGSGKPPSIVHRVDVIGISCYSSKDLLNWHHEGLALRAGQHPDLAPSKVVERPRVLYNDMTKRYVMWMHIDEADYDLARCGVATAVKAGGPFTYRGSFRPHGHMCRDFTVFKDDDRSAYIAYSSEDNKVMHIAQLSKDYTDVGKEYIRTMVGMSREAPAMFKYKGLYLMLTSGCTGWNPNRAEVFFARSPMGTWESLGNPCIGGTIMAQQRTFFSQASHVLPMPGRPNEFLFLADRWLPSNLGSSRYIWLPMWVMDVPGGDGNDVMVTQQRIRRRQRFRSMRPGSASANLSIPPIDVVVRWHHKWNLSAFNEPPPLCSQITQGHFETLYANLECAL</sequence>
<evidence type="ECO:0000313" key="6">
    <source>
        <dbReference type="Proteomes" id="UP001491310"/>
    </source>
</evidence>
<protein>
    <recommendedName>
        <fullName evidence="7">Arabinanase/levansucrase/invertase</fullName>
    </recommendedName>
</protein>
<comment type="caution">
    <text evidence="5">The sequence shown here is derived from an EMBL/GenBank/DDBJ whole genome shotgun (WGS) entry which is preliminary data.</text>
</comment>
<dbReference type="Proteomes" id="UP001491310">
    <property type="component" value="Unassembled WGS sequence"/>
</dbReference>
<reference evidence="5 6" key="1">
    <citation type="journal article" date="2024" name="Nat. Commun.">
        <title>Phylogenomics reveals the evolutionary origins of lichenization in chlorophyte algae.</title>
        <authorList>
            <person name="Puginier C."/>
            <person name="Libourel C."/>
            <person name="Otte J."/>
            <person name="Skaloud P."/>
            <person name="Haon M."/>
            <person name="Grisel S."/>
            <person name="Petersen M."/>
            <person name="Berrin J.G."/>
            <person name="Delaux P.M."/>
            <person name="Dal Grande F."/>
            <person name="Keller J."/>
        </authorList>
    </citation>
    <scope>NUCLEOTIDE SEQUENCE [LARGE SCALE GENOMIC DNA]</scope>
    <source>
        <strain evidence="5 6">SAG 216-7</strain>
    </source>
</reference>
<evidence type="ECO:0008006" key="7">
    <source>
        <dbReference type="Google" id="ProtNLM"/>
    </source>
</evidence>
<evidence type="ECO:0000256" key="2">
    <source>
        <dbReference type="ARBA" id="ARBA00022801"/>
    </source>
</evidence>
<dbReference type="Gene3D" id="2.115.10.20">
    <property type="entry name" value="Glycosyl hydrolase domain, family 43"/>
    <property type="match status" value="1"/>
</dbReference>
<dbReference type="InterPro" id="IPR023296">
    <property type="entry name" value="Glyco_hydro_beta-prop_sf"/>
</dbReference>
<evidence type="ECO:0000256" key="4">
    <source>
        <dbReference type="RuleBase" id="RU361187"/>
    </source>
</evidence>
<keyword evidence="2 4" id="KW-0378">Hydrolase</keyword>
<comment type="similarity">
    <text evidence="1 4">Belongs to the glycosyl hydrolase 43 family.</text>
</comment>
<dbReference type="PANTHER" id="PTHR22925:SF3">
    <property type="entry name" value="GLYCOSYL HYDROLASE FAMILY PROTEIN 43"/>
    <property type="match status" value="1"/>
</dbReference>
<keyword evidence="6" id="KW-1185">Reference proteome</keyword>
<gene>
    <name evidence="5" type="ORF">WJX75_005945</name>
</gene>